<evidence type="ECO:0000313" key="1">
    <source>
        <dbReference type="EMBL" id="KAJ1352297.1"/>
    </source>
</evidence>
<dbReference type="Proteomes" id="UP001196413">
    <property type="component" value="Unassembled WGS sequence"/>
</dbReference>
<gene>
    <name evidence="1" type="ORF">KIN20_008601</name>
</gene>
<accession>A0AAD5MP98</accession>
<comment type="caution">
    <text evidence="1">The sequence shown here is derived from an EMBL/GenBank/DDBJ whole genome shotgun (WGS) entry which is preliminary data.</text>
</comment>
<evidence type="ECO:0000313" key="2">
    <source>
        <dbReference type="Proteomes" id="UP001196413"/>
    </source>
</evidence>
<protein>
    <submittedName>
        <fullName evidence="1">Uncharacterized protein</fullName>
    </submittedName>
</protein>
<dbReference type="AlphaFoldDB" id="A0AAD5MP98"/>
<proteinExistence type="predicted"/>
<keyword evidence="2" id="KW-1185">Reference proteome</keyword>
<reference evidence="1" key="1">
    <citation type="submission" date="2021-06" db="EMBL/GenBank/DDBJ databases">
        <title>Parelaphostrongylus tenuis whole genome reference sequence.</title>
        <authorList>
            <person name="Garwood T.J."/>
            <person name="Larsen P.A."/>
            <person name="Fountain-Jones N.M."/>
            <person name="Garbe J.R."/>
            <person name="Macchietto M.G."/>
            <person name="Kania S.A."/>
            <person name="Gerhold R.W."/>
            <person name="Richards J.E."/>
            <person name="Wolf T.M."/>
        </authorList>
    </citation>
    <scope>NUCLEOTIDE SEQUENCE</scope>
    <source>
        <strain evidence="1">MNPRO001-30</strain>
        <tissue evidence="1">Meninges</tissue>
    </source>
</reference>
<sequence length="113" mass="12762">MDEHPKLFSAVGRAQLVTDFCYFYAHGDVESGTAIREVVLDMIYRNPESFELCDWHLLWCRSTLPSTLPHLLQQVALRAAILFDTNASFGCRTGLAARNINAICSRFFDTTCV</sequence>
<dbReference type="EMBL" id="JAHQIW010001340">
    <property type="protein sequence ID" value="KAJ1352297.1"/>
    <property type="molecule type" value="Genomic_DNA"/>
</dbReference>
<name>A0AAD5MP98_PARTN</name>
<organism evidence="1 2">
    <name type="scientific">Parelaphostrongylus tenuis</name>
    <name type="common">Meningeal worm</name>
    <dbReference type="NCBI Taxonomy" id="148309"/>
    <lineage>
        <taxon>Eukaryota</taxon>
        <taxon>Metazoa</taxon>
        <taxon>Ecdysozoa</taxon>
        <taxon>Nematoda</taxon>
        <taxon>Chromadorea</taxon>
        <taxon>Rhabditida</taxon>
        <taxon>Rhabditina</taxon>
        <taxon>Rhabditomorpha</taxon>
        <taxon>Strongyloidea</taxon>
        <taxon>Metastrongylidae</taxon>
        <taxon>Parelaphostrongylus</taxon>
    </lineage>
</organism>